<feature type="compositionally biased region" description="Basic and acidic residues" evidence="1">
    <location>
        <begin position="62"/>
        <end position="186"/>
    </location>
</feature>
<organism evidence="2 3">
    <name type="scientific">Dermabacter vaginalis</name>
    <dbReference type="NCBI Taxonomy" id="1630135"/>
    <lineage>
        <taxon>Bacteria</taxon>
        <taxon>Bacillati</taxon>
        <taxon>Actinomycetota</taxon>
        <taxon>Actinomycetes</taxon>
        <taxon>Micrococcales</taxon>
        <taxon>Dermabacteraceae</taxon>
        <taxon>Dermabacter</taxon>
    </lineage>
</organism>
<evidence type="ECO:0000313" key="3">
    <source>
        <dbReference type="Proteomes" id="UP000092596"/>
    </source>
</evidence>
<name>A0A1B0ZHQ4_9MICO</name>
<evidence type="ECO:0000313" key="2">
    <source>
        <dbReference type="EMBL" id="ANP27468.1"/>
    </source>
</evidence>
<dbReference type="SUPFAM" id="SSF81901">
    <property type="entry name" value="HCP-like"/>
    <property type="match status" value="1"/>
</dbReference>
<dbReference type="STRING" id="1630135.DAD186_09180"/>
<protein>
    <recommendedName>
        <fullName evidence="4">Tetratricopeptide repeat protein</fullName>
    </recommendedName>
</protein>
<dbReference type="AlphaFoldDB" id="A0A1B0ZHQ4"/>
<evidence type="ECO:0000256" key="1">
    <source>
        <dbReference type="SAM" id="MobiDB-lite"/>
    </source>
</evidence>
<gene>
    <name evidence="2" type="ORF">DAD186_09180</name>
</gene>
<evidence type="ECO:0008006" key="4">
    <source>
        <dbReference type="Google" id="ProtNLM"/>
    </source>
</evidence>
<feature type="region of interest" description="Disordered" evidence="1">
    <location>
        <begin position="439"/>
        <end position="483"/>
    </location>
</feature>
<reference evidence="2 3" key="1">
    <citation type="submission" date="2015-06" db="EMBL/GenBank/DDBJ databases">
        <title>Investigation of pathophysiology for high-risk pregnancy and development of treatment modality based on it.</title>
        <authorList>
            <person name="Kim B.-C."/>
            <person name="Lim S."/>
        </authorList>
    </citation>
    <scope>NUCLEOTIDE SEQUENCE [LARGE SCALE GENOMIC DNA]</scope>
    <source>
        <strain evidence="2 3">AD1-86</strain>
    </source>
</reference>
<dbReference type="PATRIC" id="fig|1630135.4.peg.918"/>
<sequence>MSDNESFESDSRPARDDRPRAKGEYGSRKPRSDAGRAEGRKNVRGEHDQRGGTGREGKRRSYGSDRSSRYTRAGRDGEWKDRRTKRDDRDGERRWGREDRPRRDGERRRGREDRPRRDGERRWSRDGKPRREGDRRRGEFKGREGRPGRGDRGFRRDRDQRRFEKRERLSSAEGFEADRQERLREGREPFVPAEITGSELAPELRGTLKALTKEQMERVSRHLVACAMLTESEPERALEHAKWAARFGARVASVRELYGALLYEAGDYRGAMREMRAAMRMSGNVDLLPIVADCERGLGRPEKAFDIAQSEEAAKLTNAETIELMMVVAGAYADLGDLDTAIATLEIPALRSKVDGKWQFRLWLAYADLLEAAGRADEAKKWVTLAADADVNEETDAYARLGRAPRPREAAIERTEEEIGVFDVEADFEEAEREAAKIEALNAQQSSDLEKASESAEPPASAEAASSALTPGPSDADSPSEEE</sequence>
<accession>A0A1B0ZHQ4</accession>
<feature type="compositionally biased region" description="Basic and acidic residues" evidence="1">
    <location>
        <begin position="9"/>
        <end position="56"/>
    </location>
</feature>
<proteinExistence type="predicted"/>
<dbReference type="InterPro" id="IPR011990">
    <property type="entry name" value="TPR-like_helical_dom_sf"/>
</dbReference>
<dbReference type="KEGG" id="dva:DAD186_09180"/>
<dbReference type="Proteomes" id="UP000092596">
    <property type="component" value="Chromosome"/>
</dbReference>
<feature type="compositionally biased region" description="Low complexity" evidence="1">
    <location>
        <begin position="455"/>
        <end position="468"/>
    </location>
</feature>
<feature type="region of interest" description="Disordered" evidence="1">
    <location>
        <begin position="1"/>
        <end position="186"/>
    </location>
</feature>
<dbReference type="Gene3D" id="1.25.40.10">
    <property type="entry name" value="Tetratricopeptide repeat domain"/>
    <property type="match status" value="1"/>
</dbReference>
<dbReference type="EMBL" id="CP012117">
    <property type="protein sequence ID" value="ANP27468.1"/>
    <property type="molecule type" value="Genomic_DNA"/>
</dbReference>